<evidence type="ECO:0000256" key="2">
    <source>
        <dbReference type="ARBA" id="ARBA00022679"/>
    </source>
</evidence>
<protein>
    <recommendedName>
        <fullName evidence="5">Glycosyl transferase family 11</fullName>
    </recommendedName>
</protein>
<dbReference type="GO" id="GO:0008107">
    <property type="term" value="F:galactoside 2-alpha-L-fucosyltransferase activity"/>
    <property type="evidence" value="ECO:0007669"/>
    <property type="project" value="InterPro"/>
</dbReference>
<keyword evidence="2" id="KW-0808">Transferase</keyword>
<dbReference type="EMBL" id="CP036272">
    <property type="protein sequence ID" value="QDT61739.1"/>
    <property type="molecule type" value="Genomic_DNA"/>
</dbReference>
<dbReference type="RefSeq" id="WP_145276014.1">
    <property type="nucleotide sequence ID" value="NZ_CP036272.1"/>
</dbReference>
<dbReference type="PANTHER" id="PTHR11927:SF9">
    <property type="entry name" value="L-FUCOSYLTRANSFERASE"/>
    <property type="match status" value="1"/>
</dbReference>
<reference evidence="3 4" key="1">
    <citation type="submission" date="2019-02" db="EMBL/GenBank/DDBJ databases">
        <title>Deep-cultivation of Planctomycetes and their phenomic and genomic characterization uncovers novel biology.</title>
        <authorList>
            <person name="Wiegand S."/>
            <person name="Jogler M."/>
            <person name="Boedeker C."/>
            <person name="Pinto D."/>
            <person name="Vollmers J."/>
            <person name="Rivas-Marin E."/>
            <person name="Kohn T."/>
            <person name="Peeters S.H."/>
            <person name="Heuer A."/>
            <person name="Rast P."/>
            <person name="Oberbeckmann S."/>
            <person name="Bunk B."/>
            <person name="Jeske O."/>
            <person name="Meyerdierks A."/>
            <person name="Storesund J.E."/>
            <person name="Kallscheuer N."/>
            <person name="Luecker S."/>
            <person name="Lage O.M."/>
            <person name="Pohl T."/>
            <person name="Merkel B.J."/>
            <person name="Hornburger P."/>
            <person name="Mueller R.-W."/>
            <person name="Bruemmer F."/>
            <person name="Labrenz M."/>
            <person name="Spormann A.M."/>
            <person name="Op den Camp H."/>
            <person name="Overmann J."/>
            <person name="Amann R."/>
            <person name="Jetten M.S.M."/>
            <person name="Mascher T."/>
            <person name="Medema M.H."/>
            <person name="Devos D.P."/>
            <person name="Kaster A.-K."/>
            <person name="Ovreas L."/>
            <person name="Rohde M."/>
            <person name="Galperin M.Y."/>
            <person name="Jogler C."/>
        </authorList>
    </citation>
    <scope>NUCLEOTIDE SEQUENCE [LARGE SCALE GENOMIC DNA]</scope>
    <source>
        <strain evidence="3 4">SV_7m_r</strain>
    </source>
</reference>
<dbReference type="AlphaFoldDB" id="A0A517T020"/>
<name>A0A517T020_9BACT</name>
<dbReference type="InterPro" id="IPR002516">
    <property type="entry name" value="Glyco_trans_11"/>
</dbReference>
<evidence type="ECO:0000313" key="4">
    <source>
        <dbReference type="Proteomes" id="UP000315003"/>
    </source>
</evidence>
<organism evidence="3 4">
    <name type="scientific">Stieleria bergensis</name>
    <dbReference type="NCBI Taxonomy" id="2528025"/>
    <lineage>
        <taxon>Bacteria</taxon>
        <taxon>Pseudomonadati</taxon>
        <taxon>Planctomycetota</taxon>
        <taxon>Planctomycetia</taxon>
        <taxon>Pirellulales</taxon>
        <taxon>Pirellulaceae</taxon>
        <taxon>Stieleria</taxon>
    </lineage>
</organism>
<keyword evidence="1" id="KW-0328">Glycosyltransferase</keyword>
<dbReference type="OrthoDB" id="257809at2"/>
<dbReference type="Gene3D" id="3.40.50.11350">
    <property type="match status" value="1"/>
</dbReference>
<evidence type="ECO:0008006" key="5">
    <source>
        <dbReference type="Google" id="ProtNLM"/>
    </source>
</evidence>
<sequence>MIIATRQYGQLGNRLRLYAHLMAAAIEYDVTLYFPHLNEYACYFPSVADDYWCRYPRPSAHQTQTSENESKTSDLVRRLICKQVYLTGRVLSHLRLERFPAHVVRLRHRENCILHEPEFRRQAQSKRPLLVAGWKFRSAPLLAKHAAAVRTHFQIAPEHQANIQQSLAPLRRTGNRIVGVHIRHGDYQTWKDGRYYYPIEDYAATMRLIAEQNQPQQTTFLVCGNSNLTQQDFAGLDVHFPTGHPIEDMYSLAEVDLIIGPPSTFSAWSAFMGQVPCLRMLRRRDRETLVDPAVVQSVLHPTRAAA</sequence>
<gene>
    <name evidence="3" type="ORF">SV7mr_42790</name>
</gene>
<evidence type="ECO:0000256" key="1">
    <source>
        <dbReference type="ARBA" id="ARBA00022676"/>
    </source>
</evidence>
<dbReference type="GO" id="GO:0016020">
    <property type="term" value="C:membrane"/>
    <property type="evidence" value="ECO:0007669"/>
    <property type="project" value="InterPro"/>
</dbReference>
<accession>A0A517T020</accession>
<dbReference type="Proteomes" id="UP000315003">
    <property type="component" value="Chromosome"/>
</dbReference>
<proteinExistence type="predicted"/>
<dbReference type="PANTHER" id="PTHR11927">
    <property type="entry name" value="GALACTOSIDE 2-L-FUCOSYLTRANSFERASE"/>
    <property type="match status" value="1"/>
</dbReference>
<dbReference type="GO" id="GO:0005975">
    <property type="term" value="P:carbohydrate metabolic process"/>
    <property type="evidence" value="ECO:0007669"/>
    <property type="project" value="InterPro"/>
</dbReference>
<keyword evidence="4" id="KW-1185">Reference proteome</keyword>
<evidence type="ECO:0000313" key="3">
    <source>
        <dbReference type="EMBL" id="QDT61739.1"/>
    </source>
</evidence>